<dbReference type="Proteomes" id="UP001231189">
    <property type="component" value="Unassembled WGS sequence"/>
</dbReference>
<sequence>MIGTPSAFSQASSATALFQDTYAVGMAGFTPSPTAYDGAMYVGISPALRRGSLSFSNPGMLPPNERVMHEMITSGFMASASSPGFFTQ</sequence>
<dbReference type="EMBL" id="JAUUTY010000002">
    <property type="protein sequence ID" value="KAK1684385.1"/>
    <property type="molecule type" value="Genomic_DNA"/>
</dbReference>
<keyword evidence="2" id="KW-1185">Reference proteome</keyword>
<gene>
    <name evidence="1" type="ORF">QYE76_045233</name>
</gene>
<dbReference type="AlphaFoldDB" id="A0AAD8TKN0"/>
<accession>A0AAD8TKN0</accession>
<evidence type="ECO:0000313" key="2">
    <source>
        <dbReference type="Proteomes" id="UP001231189"/>
    </source>
</evidence>
<evidence type="ECO:0000313" key="1">
    <source>
        <dbReference type="EMBL" id="KAK1684385.1"/>
    </source>
</evidence>
<reference evidence="1" key="1">
    <citation type="submission" date="2023-07" db="EMBL/GenBank/DDBJ databases">
        <title>A chromosome-level genome assembly of Lolium multiflorum.</title>
        <authorList>
            <person name="Chen Y."/>
            <person name="Copetti D."/>
            <person name="Kolliker R."/>
            <person name="Studer B."/>
        </authorList>
    </citation>
    <scope>NUCLEOTIDE SEQUENCE</scope>
    <source>
        <strain evidence="1">02402/16</strain>
        <tissue evidence="1">Leaf</tissue>
    </source>
</reference>
<name>A0AAD8TKN0_LOLMU</name>
<protein>
    <submittedName>
        <fullName evidence="1">Uncharacterized protein</fullName>
    </submittedName>
</protein>
<proteinExistence type="predicted"/>
<organism evidence="1 2">
    <name type="scientific">Lolium multiflorum</name>
    <name type="common">Italian ryegrass</name>
    <name type="synonym">Lolium perenne subsp. multiflorum</name>
    <dbReference type="NCBI Taxonomy" id="4521"/>
    <lineage>
        <taxon>Eukaryota</taxon>
        <taxon>Viridiplantae</taxon>
        <taxon>Streptophyta</taxon>
        <taxon>Embryophyta</taxon>
        <taxon>Tracheophyta</taxon>
        <taxon>Spermatophyta</taxon>
        <taxon>Magnoliopsida</taxon>
        <taxon>Liliopsida</taxon>
        <taxon>Poales</taxon>
        <taxon>Poaceae</taxon>
        <taxon>BOP clade</taxon>
        <taxon>Pooideae</taxon>
        <taxon>Poodae</taxon>
        <taxon>Poeae</taxon>
        <taxon>Poeae Chloroplast Group 2 (Poeae type)</taxon>
        <taxon>Loliodinae</taxon>
        <taxon>Loliinae</taxon>
        <taxon>Lolium</taxon>
    </lineage>
</organism>
<comment type="caution">
    <text evidence="1">The sequence shown here is derived from an EMBL/GenBank/DDBJ whole genome shotgun (WGS) entry which is preliminary data.</text>
</comment>